<sequence length="164" mass="19452">MYNLKKLDLPLYFVVFLSLVFIIYVIEFRGTREYKKPYWVNSEITSYSCRDSVEGVHYINVDKIQGNVLVAIKSLFCEDLKKLSQGKVQIKISYGYDNVAYSFEIKSDDLSFSEKNGEITFSLTKYFTLYEIFILSIVFCWAFSRIMGVVRRNREYLERIELRK</sequence>
<organism evidence="2 3">
    <name type="scientific">Pseudoalteromonas phenolica</name>
    <dbReference type="NCBI Taxonomy" id="161398"/>
    <lineage>
        <taxon>Bacteria</taxon>
        <taxon>Pseudomonadati</taxon>
        <taxon>Pseudomonadota</taxon>
        <taxon>Gammaproteobacteria</taxon>
        <taxon>Alteromonadales</taxon>
        <taxon>Pseudoalteromonadaceae</taxon>
        <taxon>Pseudoalteromonas</taxon>
    </lineage>
</organism>
<protein>
    <submittedName>
        <fullName evidence="2">Uncharacterized protein</fullName>
    </submittedName>
</protein>
<feature type="transmembrane region" description="Helical" evidence="1">
    <location>
        <begin position="126"/>
        <end position="144"/>
    </location>
</feature>
<evidence type="ECO:0000313" key="2">
    <source>
        <dbReference type="EMBL" id="RZQ54912.1"/>
    </source>
</evidence>
<accession>A0A4Q7ISG8</accession>
<dbReference type="EMBL" id="PPSX01000006">
    <property type="protein sequence ID" value="RZQ54912.1"/>
    <property type="molecule type" value="Genomic_DNA"/>
</dbReference>
<reference evidence="2 3" key="1">
    <citation type="submission" date="2018-01" db="EMBL/GenBank/DDBJ databases">
        <title>Co-occurrence of chitin degradation, pigmentation and bioactivity in marine Pseudoalteromonas.</title>
        <authorList>
            <person name="Paulsen S."/>
            <person name="Gram L."/>
            <person name="Machado H."/>
        </authorList>
    </citation>
    <scope>NUCLEOTIDE SEQUENCE [LARGE SCALE GENOMIC DNA]</scope>
    <source>
        <strain evidence="2 3">S3898</strain>
    </source>
</reference>
<gene>
    <name evidence="2" type="ORF">C1E23_01670</name>
</gene>
<keyword evidence="1" id="KW-0472">Membrane</keyword>
<evidence type="ECO:0000256" key="1">
    <source>
        <dbReference type="SAM" id="Phobius"/>
    </source>
</evidence>
<feature type="transmembrane region" description="Helical" evidence="1">
    <location>
        <begin position="7"/>
        <end position="26"/>
    </location>
</feature>
<proteinExistence type="predicted"/>
<dbReference type="AlphaFoldDB" id="A0A4Q7ISG8"/>
<dbReference type="RefSeq" id="WP_130253912.1">
    <property type="nucleotide sequence ID" value="NZ_PPSX01000006.1"/>
</dbReference>
<evidence type="ECO:0000313" key="3">
    <source>
        <dbReference type="Proteomes" id="UP000291338"/>
    </source>
</evidence>
<dbReference type="Proteomes" id="UP000291338">
    <property type="component" value="Unassembled WGS sequence"/>
</dbReference>
<comment type="caution">
    <text evidence="2">The sequence shown here is derived from an EMBL/GenBank/DDBJ whole genome shotgun (WGS) entry which is preliminary data.</text>
</comment>
<keyword evidence="1" id="KW-1133">Transmembrane helix</keyword>
<keyword evidence="1" id="KW-0812">Transmembrane</keyword>
<name>A0A4Q7ISG8_9GAMM</name>